<feature type="region of interest" description="Disordered" evidence="1">
    <location>
        <begin position="552"/>
        <end position="580"/>
    </location>
</feature>
<keyword evidence="3" id="KW-1185">Reference proteome</keyword>
<feature type="region of interest" description="Disordered" evidence="1">
    <location>
        <begin position="282"/>
        <end position="418"/>
    </location>
</feature>
<feature type="compositionally biased region" description="Polar residues" evidence="1">
    <location>
        <begin position="333"/>
        <end position="347"/>
    </location>
</feature>
<feature type="compositionally biased region" description="Low complexity" evidence="1">
    <location>
        <begin position="194"/>
        <end position="206"/>
    </location>
</feature>
<sequence length="580" mass="62890">MASSRVSRSVPAKNFMMNLPSRALRIFDNTTNAPNSYPTPAAAEQKSNGALTHIPNASKAPTLPIDTFFNPSNYVHRSAIDSAYEQKKPSGSRKFGIYPSAAKNTFVYEASVSSKSDFYDDGDSFFSAPDDASILARSSLETLQSVFGIGNDGSDSDGSDHSPSRIVPPNLPALIEAQKNYNAGIISVALPEGSVSSDSDTDSTITEGPYTGQNNTPDATAMQRYYAMMSSRPPPVSEDRRILPPPVQSQPQNSIIGPRAPVIPQTPGVVGLARQPALIQRRQDIQTPMPRDSLVLPPAAPMQRQDSGYTGRTMIPRRPSLEREQRQILPPGLSTSPAAHSNMTGQPSAPPTYTPGRPRRDSLPPSAPAPVQSTRRDSVSAVPQPPVQPVRRDSVAAAPQPPPQSARRDSVPSAPQLAPQAIHRNSLSSVSQPPVLVHRATDPLPAANSAPQVPVRRASDPASRGQGHLVSTRVRFNDENLICPSPIPMHSRRKGWHNRRGDQLWTNKGDYKPTLPGNEYPPDLANYPDYGEGWMNEEGVRIDMQHRLIPKPPLRSVLKRPRQPSNAGANPSPPFLQIRP</sequence>
<comment type="caution">
    <text evidence="2">The sequence shown here is derived from an EMBL/GenBank/DDBJ whole genome shotgun (WGS) entry which is preliminary data.</text>
</comment>
<accession>A0AAD4QLS1</accession>
<protein>
    <submittedName>
        <fullName evidence="2">Uncharacterized protein</fullName>
    </submittedName>
</protein>
<gene>
    <name evidence="2" type="ORF">B0F90DRAFT_1667420</name>
</gene>
<dbReference type="Proteomes" id="UP001203297">
    <property type="component" value="Unassembled WGS sequence"/>
</dbReference>
<evidence type="ECO:0000256" key="1">
    <source>
        <dbReference type="SAM" id="MobiDB-lite"/>
    </source>
</evidence>
<dbReference type="AlphaFoldDB" id="A0AAD4QLS1"/>
<feature type="region of interest" description="Disordered" evidence="1">
    <location>
        <begin position="442"/>
        <end position="467"/>
    </location>
</feature>
<evidence type="ECO:0000313" key="3">
    <source>
        <dbReference type="Proteomes" id="UP001203297"/>
    </source>
</evidence>
<name>A0AAD4QLS1_9AGAM</name>
<proteinExistence type="predicted"/>
<evidence type="ECO:0000313" key="2">
    <source>
        <dbReference type="EMBL" id="KAI0302806.1"/>
    </source>
</evidence>
<reference evidence="2" key="1">
    <citation type="journal article" date="2022" name="New Phytol.">
        <title>Evolutionary transition to the ectomycorrhizal habit in the genomes of a hyperdiverse lineage of mushroom-forming fungi.</title>
        <authorList>
            <person name="Looney B."/>
            <person name="Miyauchi S."/>
            <person name="Morin E."/>
            <person name="Drula E."/>
            <person name="Courty P.E."/>
            <person name="Kohler A."/>
            <person name="Kuo A."/>
            <person name="LaButti K."/>
            <person name="Pangilinan J."/>
            <person name="Lipzen A."/>
            <person name="Riley R."/>
            <person name="Andreopoulos W."/>
            <person name="He G."/>
            <person name="Johnson J."/>
            <person name="Nolan M."/>
            <person name="Tritt A."/>
            <person name="Barry K.W."/>
            <person name="Grigoriev I.V."/>
            <person name="Nagy L.G."/>
            <person name="Hibbett D."/>
            <person name="Henrissat B."/>
            <person name="Matheny P.B."/>
            <person name="Labbe J."/>
            <person name="Martin F.M."/>
        </authorList>
    </citation>
    <scope>NUCLEOTIDE SEQUENCE</scope>
    <source>
        <strain evidence="2">BPL690</strain>
    </source>
</reference>
<dbReference type="EMBL" id="WTXG01000010">
    <property type="protein sequence ID" value="KAI0302806.1"/>
    <property type="molecule type" value="Genomic_DNA"/>
</dbReference>
<organism evidence="2 3">
    <name type="scientific">Multifurca ochricompacta</name>
    <dbReference type="NCBI Taxonomy" id="376703"/>
    <lineage>
        <taxon>Eukaryota</taxon>
        <taxon>Fungi</taxon>
        <taxon>Dikarya</taxon>
        <taxon>Basidiomycota</taxon>
        <taxon>Agaricomycotina</taxon>
        <taxon>Agaricomycetes</taxon>
        <taxon>Russulales</taxon>
        <taxon>Russulaceae</taxon>
        <taxon>Multifurca</taxon>
    </lineage>
</organism>
<feature type="region of interest" description="Disordered" evidence="1">
    <location>
        <begin position="193"/>
        <end position="217"/>
    </location>
</feature>